<name>A0A3B0TK63_9ZZZZ</name>
<protein>
    <submittedName>
        <fullName evidence="1">Uncharacterized protein</fullName>
    </submittedName>
</protein>
<evidence type="ECO:0000313" key="1">
    <source>
        <dbReference type="EMBL" id="VAW19071.1"/>
    </source>
</evidence>
<sequence>MNVIKYISKKVLASPTFQMEKTLHKPNGLLVLLGYDITAFTPIAYQRGSLPRPLKEISSCGGFRAYMLSALIPSRRSYSAMPLA</sequence>
<accession>A0A3B0TK63</accession>
<dbReference type="EMBL" id="UOEN01000446">
    <property type="protein sequence ID" value="VAW19071.1"/>
    <property type="molecule type" value="Genomic_DNA"/>
</dbReference>
<reference evidence="1" key="1">
    <citation type="submission" date="2018-06" db="EMBL/GenBank/DDBJ databases">
        <authorList>
            <person name="Zhirakovskaya E."/>
        </authorList>
    </citation>
    <scope>NUCLEOTIDE SEQUENCE</scope>
</reference>
<gene>
    <name evidence="1" type="ORF">MNBD_BACTEROID05-581</name>
</gene>
<dbReference type="AlphaFoldDB" id="A0A3B0TK63"/>
<proteinExistence type="predicted"/>
<organism evidence="1">
    <name type="scientific">hydrothermal vent metagenome</name>
    <dbReference type="NCBI Taxonomy" id="652676"/>
    <lineage>
        <taxon>unclassified sequences</taxon>
        <taxon>metagenomes</taxon>
        <taxon>ecological metagenomes</taxon>
    </lineage>
</organism>